<evidence type="ECO:0000313" key="2">
    <source>
        <dbReference type="Proteomes" id="UP001055811"/>
    </source>
</evidence>
<sequence>MQSQNKKETKEKSQSRAEHGSTVLREEQIKAMVYGRNNMAMLQKAEKLKSEANERNEGDQEFSCNPSNPLTRKGTQRSNQSPRVLLGSGSFIARNLTLPSTTGNGSTPPLLSPLQAAHRQIWSSAYPNRELPGLKSEVWKEMGW</sequence>
<name>A0ACB9H4H6_CICIN</name>
<keyword evidence="2" id="KW-1185">Reference proteome</keyword>
<comment type="caution">
    <text evidence="1">The sequence shown here is derived from an EMBL/GenBank/DDBJ whole genome shotgun (WGS) entry which is preliminary data.</text>
</comment>
<reference evidence="2" key="1">
    <citation type="journal article" date="2022" name="Mol. Ecol. Resour.">
        <title>The genomes of chicory, endive, great burdock and yacon provide insights into Asteraceae palaeo-polyploidization history and plant inulin production.</title>
        <authorList>
            <person name="Fan W."/>
            <person name="Wang S."/>
            <person name="Wang H."/>
            <person name="Wang A."/>
            <person name="Jiang F."/>
            <person name="Liu H."/>
            <person name="Zhao H."/>
            <person name="Xu D."/>
            <person name="Zhang Y."/>
        </authorList>
    </citation>
    <scope>NUCLEOTIDE SEQUENCE [LARGE SCALE GENOMIC DNA]</scope>
    <source>
        <strain evidence="2">cv. Punajuju</strain>
    </source>
</reference>
<gene>
    <name evidence="1" type="ORF">L2E82_03124</name>
</gene>
<accession>A0ACB9H4H6</accession>
<dbReference type="Proteomes" id="UP001055811">
    <property type="component" value="Linkage Group LG01"/>
</dbReference>
<proteinExistence type="predicted"/>
<reference evidence="1 2" key="2">
    <citation type="journal article" date="2022" name="Mol. Ecol. Resour.">
        <title>The genomes of chicory, endive, great burdock and yacon provide insights into Asteraceae paleo-polyploidization history and plant inulin production.</title>
        <authorList>
            <person name="Fan W."/>
            <person name="Wang S."/>
            <person name="Wang H."/>
            <person name="Wang A."/>
            <person name="Jiang F."/>
            <person name="Liu H."/>
            <person name="Zhao H."/>
            <person name="Xu D."/>
            <person name="Zhang Y."/>
        </authorList>
    </citation>
    <scope>NUCLEOTIDE SEQUENCE [LARGE SCALE GENOMIC DNA]</scope>
    <source>
        <strain evidence="2">cv. Punajuju</strain>
        <tissue evidence="1">Leaves</tissue>
    </source>
</reference>
<dbReference type="EMBL" id="CM042009">
    <property type="protein sequence ID" value="KAI3790233.1"/>
    <property type="molecule type" value="Genomic_DNA"/>
</dbReference>
<protein>
    <submittedName>
        <fullName evidence="1">Uncharacterized protein</fullName>
    </submittedName>
</protein>
<organism evidence="1 2">
    <name type="scientific">Cichorium intybus</name>
    <name type="common">Chicory</name>
    <dbReference type="NCBI Taxonomy" id="13427"/>
    <lineage>
        <taxon>Eukaryota</taxon>
        <taxon>Viridiplantae</taxon>
        <taxon>Streptophyta</taxon>
        <taxon>Embryophyta</taxon>
        <taxon>Tracheophyta</taxon>
        <taxon>Spermatophyta</taxon>
        <taxon>Magnoliopsida</taxon>
        <taxon>eudicotyledons</taxon>
        <taxon>Gunneridae</taxon>
        <taxon>Pentapetalae</taxon>
        <taxon>asterids</taxon>
        <taxon>campanulids</taxon>
        <taxon>Asterales</taxon>
        <taxon>Asteraceae</taxon>
        <taxon>Cichorioideae</taxon>
        <taxon>Cichorieae</taxon>
        <taxon>Cichoriinae</taxon>
        <taxon>Cichorium</taxon>
    </lineage>
</organism>
<evidence type="ECO:0000313" key="1">
    <source>
        <dbReference type="EMBL" id="KAI3790233.1"/>
    </source>
</evidence>